<keyword evidence="1" id="KW-0472">Membrane</keyword>
<dbReference type="InterPro" id="IPR007401">
    <property type="entry name" value="DUF454"/>
</dbReference>
<dbReference type="AlphaFoldDB" id="A0A381R8P6"/>
<keyword evidence="1" id="KW-0812">Transmembrane</keyword>
<sequence>MAGLVALALGGLGVVVPGLPTTIFLIVAAGCFARSYPRLEQWILNLPGVGPSIRDYRAGLGMPRRAKVWAISMIIAACGLSAGLLIDPLGIRLLVGAVGAVGVWFVGWRVPTRESVLGSD</sequence>
<feature type="transmembrane region" description="Helical" evidence="1">
    <location>
        <begin position="68"/>
        <end position="86"/>
    </location>
</feature>
<evidence type="ECO:0000256" key="1">
    <source>
        <dbReference type="SAM" id="Phobius"/>
    </source>
</evidence>
<proteinExistence type="predicted"/>
<dbReference type="Pfam" id="PF04304">
    <property type="entry name" value="DUF454"/>
    <property type="match status" value="1"/>
</dbReference>
<reference evidence="2" key="1">
    <citation type="submission" date="2018-05" db="EMBL/GenBank/DDBJ databases">
        <authorList>
            <person name="Lanie J.A."/>
            <person name="Ng W.-L."/>
            <person name="Kazmierczak K.M."/>
            <person name="Andrzejewski T.M."/>
            <person name="Davidsen T.M."/>
            <person name="Wayne K.J."/>
            <person name="Tettelin H."/>
            <person name="Glass J.I."/>
            <person name="Rusch D."/>
            <person name="Podicherti R."/>
            <person name="Tsui H.-C.T."/>
            <person name="Winkler M.E."/>
        </authorList>
    </citation>
    <scope>NUCLEOTIDE SEQUENCE</scope>
</reference>
<gene>
    <name evidence="2" type="ORF">METZ01_LOCUS40960</name>
</gene>
<name>A0A381R8P6_9ZZZZ</name>
<accession>A0A381R8P6</accession>
<evidence type="ECO:0008006" key="3">
    <source>
        <dbReference type="Google" id="ProtNLM"/>
    </source>
</evidence>
<feature type="transmembrane region" description="Helical" evidence="1">
    <location>
        <begin position="93"/>
        <end position="110"/>
    </location>
</feature>
<protein>
    <recommendedName>
        <fullName evidence="3">DUF454 domain-containing protein</fullName>
    </recommendedName>
</protein>
<organism evidence="2">
    <name type="scientific">marine metagenome</name>
    <dbReference type="NCBI Taxonomy" id="408172"/>
    <lineage>
        <taxon>unclassified sequences</taxon>
        <taxon>metagenomes</taxon>
        <taxon>ecological metagenomes</taxon>
    </lineage>
</organism>
<dbReference type="EMBL" id="UINC01001754">
    <property type="protein sequence ID" value="SUZ88106.1"/>
    <property type="molecule type" value="Genomic_DNA"/>
</dbReference>
<dbReference type="PANTHER" id="PTHR35813:SF1">
    <property type="entry name" value="INNER MEMBRANE PROTEIN YBAN"/>
    <property type="match status" value="1"/>
</dbReference>
<dbReference type="GO" id="GO:0005886">
    <property type="term" value="C:plasma membrane"/>
    <property type="evidence" value="ECO:0007669"/>
    <property type="project" value="TreeGrafter"/>
</dbReference>
<dbReference type="PANTHER" id="PTHR35813">
    <property type="entry name" value="INNER MEMBRANE PROTEIN YBAN"/>
    <property type="match status" value="1"/>
</dbReference>
<evidence type="ECO:0000313" key="2">
    <source>
        <dbReference type="EMBL" id="SUZ88106.1"/>
    </source>
</evidence>
<keyword evidence="1" id="KW-1133">Transmembrane helix</keyword>